<comment type="caution">
    <text evidence="1">The sequence shown here is derived from an EMBL/GenBank/DDBJ whole genome shotgun (WGS) entry which is preliminary data.</text>
</comment>
<reference evidence="1 2" key="1">
    <citation type="submission" date="2018-08" db="EMBL/GenBank/DDBJ databases">
        <title>Genome Sequence of Clavibacter michiganensis Subspecies type strains, and the Atypical Peach-Colored Strains Isolated from Tomato.</title>
        <authorList>
            <person name="Osdaghi E."/>
            <person name="Portier P."/>
            <person name="Briand M."/>
            <person name="Jacques M.-A."/>
        </authorList>
    </citation>
    <scope>NUCLEOTIDE SEQUENCE [LARGE SCALE GENOMIC DNA]</scope>
    <source>
        <strain evidence="1 2">CFBP 8216</strain>
    </source>
</reference>
<organism evidence="1 2">
    <name type="scientific">Clavibacter californiensis</name>
    <dbReference type="NCBI Taxonomy" id="1401995"/>
    <lineage>
        <taxon>Bacteria</taxon>
        <taxon>Bacillati</taxon>
        <taxon>Actinomycetota</taxon>
        <taxon>Actinomycetes</taxon>
        <taxon>Micrococcales</taxon>
        <taxon>Microbacteriaceae</taxon>
        <taxon>Clavibacter</taxon>
    </lineage>
</organism>
<name>A0ABX9N234_9MICO</name>
<dbReference type="Gene3D" id="2.60.120.260">
    <property type="entry name" value="Galactose-binding domain-like"/>
    <property type="match status" value="1"/>
</dbReference>
<sequence>MCTARRHSIAHARCYPAADASRVQSSRVHASAPLPPEDADPDSRSYLDFAVVAEHDGRHSVAVTYDHCGSTPLALGFALDRAQTRTVSYPPLPEGATRRTLSIDVQMRRGPGVIRVAEGPAGARLNVHSLRVTRIHPGEEADDEDAAPPVACASATAAVEASPDAA</sequence>
<protein>
    <submittedName>
        <fullName evidence="1">Uncharacterized protein</fullName>
    </submittedName>
</protein>
<dbReference type="RefSeq" id="WP_119373761.1">
    <property type="nucleotide sequence ID" value="NZ_CP040792.1"/>
</dbReference>
<gene>
    <name evidence="1" type="ORF">DZF98_14345</name>
</gene>
<keyword evidence="2" id="KW-1185">Reference proteome</keyword>
<dbReference type="EMBL" id="QWEE01000381">
    <property type="protein sequence ID" value="RII89323.1"/>
    <property type="molecule type" value="Genomic_DNA"/>
</dbReference>
<evidence type="ECO:0000313" key="2">
    <source>
        <dbReference type="Proteomes" id="UP000265355"/>
    </source>
</evidence>
<evidence type="ECO:0000313" key="1">
    <source>
        <dbReference type="EMBL" id="RII89323.1"/>
    </source>
</evidence>
<proteinExistence type="predicted"/>
<accession>A0ABX9N234</accession>
<dbReference type="Proteomes" id="UP000265355">
    <property type="component" value="Unassembled WGS sequence"/>
</dbReference>